<dbReference type="PANTHER" id="PTHR35908:SF1">
    <property type="entry name" value="CONSERVED PROTEIN"/>
    <property type="match status" value="1"/>
</dbReference>
<protein>
    <submittedName>
        <fullName evidence="2">Glyoxalase-like domain protein</fullName>
    </submittedName>
</protein>
<dbReference type="PANTHER" id="PTHR35908">
    <property type="entry name" value="HYPOTHETICAL FUSION PROTEIN"/>
    <property type="match status" value="1"/>
</dbReference>
<comment type="caution">
    <text evidence="2">The sequence shown here is derived from an EMBL/GenBank/DDBJ whole genome shotgun (WGS) entry which is preliminary data.</text>
</comment>
<dbReference type="EMBL" id="CACRYJ010000028">
    <property type="protein sequence ID" value="VZO36892.1"/>
    <property type="molecule type" value="Genomic_DNA"/>
</dbReference>
<dbReference type="Proteomes" id="UP000419743">
    <property type="component" value="Unassembled WGS sequence"/>
</dbReference>
<dbReference type="Gene3D" id="3.10.180.10">
    <property type="entry name" value="2,3-Dihydroxybiphenyl 1,2-Dioxygenase, domain 1"/>
    <property type="match status" value="1"/>
</dbReference>
<sequence>MTDAPIAKPVLDLIILDCPDALALGGFYSELLGWPMEPGADRDWVNLVPPGGGVSPERPDGRPTLAFQRIEDWVTPTWPGGAHPQQVHLDLTVVNIDASEPSVLALGARRHEHQPSKDGGFRVYLDPAGHPFCLIQ</sequence>
<dbReference type="InterPro" id="IPR041581">
    <property type="entry name" value="Glyoxalase_6"/>
</dbReference>
<name>A0A7M4DIS9_9MICO</name>
<dbReference type="AlphaFoldDB" id="A0A7M4DIS9"/>
<dbReference type="RefSeq" id="WP_156740833.1">
    <property type="nucleotide sequence ID" value="NZ_CACRYJ010000028.1"/>
</dbReference>
<feature type="domain" description="Glyoxalase-like" evidence="1">
    <location>
        <begin position="14"/>
        <end position="135"/>
    </location>
</feature>
<dbReference type="Pfam" id="PF18029">
    <property type="entry name" value="Glyoxalase_6"/>
    <property type="match status" value="1"/>
</dbReference>
<proteinExistence type="predicted"/>
<organism evidence="2 3">
    <name type="scientific">Occultella aeris</name>
    <dbReference type="NCBI Taxonomy" id="2761496"/>
    <lineage>
        <taxon>Bacteria</taxon>
        <taxon>Bacillati</taxon>
        <taxon>Actinomycetota</taxon>
        <taxon>Actinomycetes</taxon>
        <taxon>Micrococcales</taxon>
        <taxon>Ruaniaceae</taxon>
        <taxon>Occultella</taxon>
    </lineage>
</organism>
<accession>A0A7M4DIS9</accession>
<gene>
    <name evidence="2" type="ORF">HALOF300_02032</name>
</gene>
<reference evidence="2 3" key="1">
    <citation type="submission" date="2019-11" db="EMBL/GenBank/DDBJ databases">
        <authorList>
            <person name="Criscuolo A."/>
        </authorList>
    </citation>
    <scope>NUCLEOTIDE SEQUENCE [LARGE SCALE GENOMIC DNA]</scope>
    <source>
        <strain evidence="2">CIP111667</strain>
    </source>
</reference>
<evidence type="ECO:0000313" key="2">
    <source>
        <dbReference type="EMBL" id="VZO36892.1"/>
    </source>
</evidence>
<dbReference type="SUPFAM" id="SSF54593">
    <property type="entry name" value="Glyoxalase/Bleomycin resistance protein/Dihydroxybiphenyl dioxygenase"/>
    <property type="match status" value="1"/>
</dbReference>
<evidence type="ECO:0000259" key="1">
    <source>
        <dbReference type="Pfam" id="PF18029"/>
    </source>
</evidence>
<evidence type="ECO:0000313" key="3">
    <source>
        <dbReference type="Proteomes" id="UP000419743"/>
    </source>
</evidence>
<dbReference type="InterPro" id="IPR029068">
    <property type="entry name" value="Glyas_Bleomycin-R_OHBP_Dase"/>
</dbReference>
<keyword evidence="3" id="KW-1185">Reference proteome</keyword>